<keyword evidence="2" id="KW-1185">Reference proteome</keyword>
<evidence type="ECO:0000313" key="2">
    <source>
        <dbReference type="Proteomes" id="UP001465976"/>
    </source>
</evidence>
<dbReference type="EMBL" id="JBAHYK010000859">
    <property type="protein sequence ID" value="KAL0570877.1"/>
    <property type="molecule type" value="Genomic_DNA"/>
</dbReference>
<dbReference type="Proteomes" id="UP001465976">
    <property type="component" value="Unassembled WGS sequence"/>
</dbReference>
<gene>
    <name evidence="1" type="ORF">V5O48_011072</name>
</gene>
<name>A0ABR3F6M7_9AGAR</name>
<sequence length="143" mass="16116">MTHLKLRCTGDCLLPLAATLDIHCPAADVPHGTIAFTSDESEAFYALAARVTPKVVDTCRFPQKTEHRGDIIWVGNILKLRRWGSTMVPCGCSEYLFAWDASTSKCMWRGYMVWGRLRDEYEEAMDEAELDMEGGTLATTQHR</sequence>
<comment type="caution">
    <text evidence="1">The sequence shown here is derived from an EMBL/GenBank/DDBJ whole genome shotgun (WGS) entry which is preliminary data.</text>
</comment>
<evidence type="ECO:0000313" key="1">
    <source>
        <dbReference type="EMBL" id="KAL0570877.1"/>
    </source>
</evidence>
<proteinExistence type="predicted"/>
<reference evidence="1 2" key="1">
    <citation type="submission" date="2024-02" db="EMBL/GenBank/DDBJ databases">
        <title>A draft genome for the cacao thread blight pathogen Marasmius crinis-equi.</title>
        <authorList>
            <person name="Cohen S.P."/>
            <person name="Baruah I.K."/>
            <person name="Amoako-Attah I."/>
            <person name="Bukari Y."/>
            <person name="Meinhardt L.W."/>
            <person name="Bailey B.A."/>
        </authorList>
    </citation>
    <scope>NUCLEOTIDE SEQUENCE [LARGE SCALE GENOMIC DNA]</scope>
    <source>
        <strain evidence="1 2">GH-76</strain>
    </source>
</reference>
<accession>A0ABR3F6M7</accession>
<organism evidence="1 2">
    <name type="scientific">Marasmius crinis-equi</name>
    <dbReference type="NCBI Taxonomy" id="585013"/>
    <lineage>
        <taxon>Eukaryota</taxon>
        <taxon>Fungi</taxon>
        <taxon>Dikarya</taxon>
        <taxon>Basidiomycota</taxon>
        <taxon>Agaricomycotina</taxon>
        <taxon>Agaricomycetes</taxon>
        <taxon>Agaricomycetidae</taxon>
        <taxon>Agaricales</taxon>
        <taxon>Marasmiineae</taxon>
        <taxon>Marasmiaceae</taxon>
        <taxon>Marasmius</taxon>
    </lineage>
</organism>
<protein>
    <submittedName>
        <fullName evidence="1">Uncharacterized protein</fullName>
    </submittedName>
</protein>